<comment type="caution">
    <text evidence="2">The sequence shown here is derived from an EMBL/GenBank/DDBJ whole genome shotgun (WGS) entry which is preliminary data.</text>
</comment>
<keyword evidence="1" id="KW-0472">Membrane</keyword>
<dbReference type="Proteomes" id="UP000270524">
    <property type="component" value="Unassembled WGS sequence"/>
</dbReference>
<keyword evidence="1" id="KW-0812">Transmembrane</keyword>
<gene>
    <name evidence="2" type="ORF">ALQ51_04333</name>
</gene>
<protein>
    <submittedName>
        <fullName evidence="2">Uncharacterized protein</fullName>
    </submittedName>
</protein>
<dbReference type="RefSeq" id="WP_007249819.1">
    <property type="nucleotide sequence ID" value="NZ_RBPH01000257.1"/>
</dbReference>
<feature type="transmembrane region" description="Helical" evidence="1">
    <location>
        <begin position="20"/>
        <end position="39"/>
    </location>
</feature>
<evidence type="ECO:0000313" key="2">
    <source>
        <dbReference type="EMBL" id="RMN97976.1"/>
    </source>
</evidence>
<organism evidence="2 3">
    <name type="scientific">Pseudomonas cannabina</name>
    <dbReference type="NCBI Taxonomy" id="86840"/>
    <lineage>
        <taxon>Bacteria</taxon>
        <taxon>Pseudomonadati</taxon>
        <taxon>Pseudomonadota</taxon>
        <taxon>Gammaproteobacteria</taxon>
        <taxon>Pseudomonadales</taxon>
        <taxon>Pseudomonadaceae</taxon>
        <taxon>Pseudomonas</taxon>
    </lineage>
</organism>
<name>A0A3M3RNK7_PSECA</name>
<evidence type="ECO:0000313" key="3">
    <source>
        <dbReference type="Proteomes" id="UP000270524"/>
    </source>
</evidence>
<sequence length="74" mass="7955">MSGINVSRPSLLPAVLEGSFYGLLVGCFFALCIYIGWCLGGGEESPDRACAKNNERGSSAWVACVDRKVQERAQ</sequence>
<dbReference type="EMBL" id="RBPJ01000126">
    <property type="protein sequence ID" value="RMN97976.1"/>
    <property type="molecule type" value="Genomic_DNA"/>
</dbReference>
<dbReference type="AlphaFoldDB" id="A0A3M3RNK7"/>
<accession>A0A3M3RNK7</accession>
<proteinExistence type="predicted"/>
<evidence type="ECO:0000256" key="1">
    <source>
        <dbReference type="SAM" id="Phobius"/>
    </source>
</evidence>
<reference evidence="2 3" key="1">
    <citation type="submission" date="2018-08" db="EMBL/GenBank/DDBJ databases">
        <title>Recombination of ecologically and evolutionarily significant loci maintains genetic cohesion in the Pseudomonas syringae species complex.</title>
        <authorList>
            <person name="Dillon M."/>
            <person name="Thakur S."/>
            <person name="Almeida R.N.D."/>
            <person name="Weir B.S."/>
            <person name="Guttman D.S."/>
        </authorList>
    </citation>
    <scope>NUCLEOTIDE SEQUENCE [LARGE SCALE GENOMIC DNA]</scope>
    <source>
        <strain evidence="2 3">ICMP 15203</strain>
    </source>
</reference>
<keyword evidence="1" id="KW-1133">Transmembrane helix</keyword>